<reference evidence="2 3" key="1">
    <citation type="submission" date="2019-01" db="EMBL/GenBank/DDBJ databases">
        <title>Egibacter rhizosphaerae EGI 80759T.</title>
        <authorList>
            <person name="Chen D.-D."/>
            <person name="Tian Y."/>
            <person name="Jiao J.-Y."/>
            <person name="Zhang X.-T."/>
            <person name="Zhang Y.-G."/>
            <person name="Zhang Y."/>
            <person name="Xiao M."/>
            <person name="Shu W.-S."/>
            <person name="Li W.-J."/>
        </authorList>
    </citation>
    <scope>NUCLEOTIDE SEQUENCE [LARGE SCALE GENOMIC DNA]</scope>
    <source>
        <strain evidence="2 3">EGI 80759</strain>
    </source>
</reference>
<evidence type="ECO:0000313" key="3">
    <source>
        <dbReference type="Proteomes" id="UP000291469"/>
    </source>
</evidence>
<evidence type="ECO:0000313" key="2">
    <source>
        <dbReference type="EMBL" id="QBI21495.1"/>
    </source>
</evidence>
<organism evidence="2 3">
    <name type="scientific">Egibacter rhizosphaerae</name>
    <dbReference type="NCBI Taxonomy" id="1670831"/>
    <lineage>
        <taxon>Bacteria</taxon>
        <taxon>Bacillati</taxon>
        <taxon>Actinomycetota</taxon>
        <taxon>Nitriliruptoria</taxon>
        <taxon>Egibacterales</taxon>
        <taxon>Egibacteraceae</taxon>
        <taxon>Egibacter</taxon>
    </lineage>
</organism>
<dbReference type="EMBL" id="CP036402">
    <property type="protein sequence ID" value="QBI21495.1"/>
    <property type="molecule type" value="Genomic_DNA"/>
</dbReference>
<keyword evidence="1" id="KW-0812">Transmembrane</keyword>
<gene>
    <name evidence="2" type="ORF">ER308_19255</name>
</gene>
<dbReference type="OrthoDB" id="3237344at2"/>
<accession>A0A411YJW5</accession>
<sequence>MRNAAVIASVVIALAVAAVFVVLGFIFDENFFGVAAILAAVAFGATMLGLMAVLVSLVSTVNELTRTVSEITEHTTPILTDVNETVAGVNTELARVDSIVASVQHVSTRAESIADVLHTAVTNPLIKAIAFVSGATAAARRARSGGEQA</sequence>
<dbReference type="KEGG" id="erz:ER308_19255"/>
<keyword evidence="1" id="KW-0472">Membrane</keyword>
<name>A0A411YJW5_9ACTN</name>
<keyword evidence="1" id="KW-1133">Transmembrane helix</keyword>
<dbReference type="AlphaFoldDB" id="A0A411YJW5"/>
<proteinExistence type="predicted"/>
<evidence type="ECO:0000256" key="1">
    <source>
        <dbReference type="SAM" id="Phobius"/>
    </source>
</evidence>
<protein>
    <submittedName>
        <fullName evidence="2">DUF948 domain-containing protein</fullName>
    </submittedName>
</protein>
<dbReference type="InterPro" id="IPR009293">
    <property type="entry name" value="UPF0478"/>
</dbReference>
<dbReference type="Proteomes" id="UP000291469">
    <property type="component" value="Chromosome"/>
</dbReference>
<dbReference type="RefSeq" id="WP_131156487.1">
    <property type="nucleotide sequence ID" value="NZ_CP036402.1"/>
</dbReference>
<keyword evidence="3" id="KW-1185">Reference proteome</keyword>
<dbReference type="Pfam" id="PF06103">
    <property type="entry name" value="DUF948"/>
    <property type="match status" value="1"/>
</dbReference>
<feature type="transmembrane region" description="Helical" evidence="1">
    <location>
        <begin position="7"/>
        <end position="27"/>
    </location>
</feature>
<feature type="transmembrane region" description="Helical" evidence="1">
    <location>
        <begin position="33"/>
        <end position="58"/>
    </location>
</feature>